<dbReference type="SUPFAM" id="SSF82866">
    <property type="entry name" value="Multidrug efflux transporter AcrB transmembrane domain"/>
    <property type="match status" value="2"/>
</dbReference>
<feature type="domain" description="SSD" evidence="8">
    <location>
        <begin position="208"/>
        <end position="328"/>
    </location>
</feature>
<gene>
    <name evidence="9" type="ORF">GCM10010145_33560</name>
</gene>
<feature type="transmembrane region" description="Helical" evidence="7">
    <location>
        <begin position="305"/>
        <end position="331"/>
    </location>
</feature>
<accession>A0A918BEA4</accession>
<proteinExistence type="inferred from homology"/>
<evidence type="ECO:0000256" key="5">
    <source>
        <dbReference type="ARBA" id="ARBA00022989"/>
    </source>
</evidence>
<reference evidence="9" key="2">
    <citation type="submission" date="2020-09" db="EMBL/GenBank/DDBJ databases">
        <authorList>
            <person name="Sun Q."/>
            <person name="Ohkuma M."/>
        </authorList>
    </citation>
    <scope>NUCLEOTIDE SEQUENCE</scope>
    <source>
        <strain evidence="9">JCM 3131</strain>
    </source>
</reference>
<feature type="transmembrane region" description="Helical" evidence="7">
    <location>
        <begin position="586"/>
        <end position="606"/>
    </location>
</feature>
<comment type="subcellular location">
    <subcellularLocation>
        <location evidence="1">Cell membrane</location>
        <topology evidence="1">Multi-pass membrane protein</topology>
    </subcellularLocation>
</comment>
<dbReference type="RefSeq" id="WP_189217634.1">
    <property type="nucleotide sequence ID" value="NZ_BMQK01000006.1"/>
</dbReference>
<evidence type="ECO:0000256" key="6">
    <source>
        <dbReference type="ARBA" id="ARBA00023136"/>
    </source>
</evidence>
<feature type="transmembrane region" description="Helical" evidence="7">
    <location>
        <begin position="227"/>
        <end position="250"/>
    </location>
</feature>
<feature type="transmembrane region" description="Helical" evidence="7">
    <location>
        <begin position="521"/>
        <end position="542"/>
    </location>
</feature>
<evidence type="ECO:0000256" key="4">
    <source>
        <dbReference type="ARBA" id="ARBA00022692"/>
    </source>
</evidence>
<keyword evidence="5 7" id="KW-1133">Transmembrane helix</keyword>
<dbReference type="Pfam" id="PF03176">
    <property type="entry name" value="MMPL"/>
    <property type="match status" value="2"/>
</dbReference>
<feature type="transmembrane region" description="Helical" evidence="7">
    <location>
        <begin position="547"/>
        <end position="566"/>
    </location>
</feature>
<keyword evidence="6 7" id="KW-0472">Membrane</keyword>
<dbReference type="Gene3D" id="1.20.1640.10">
    <property type="entry name" value="Multidrug efflux transporter AcrB transmembrane domain"/>
    <property type="match status" value="2"/>
</dbReference>
<dbReference type="EMBL" id="BMQK01000006">
    <property type="protein sequence ID" value="GGQ60727.1"/>
    <property type="molecule type" value="Genomic_DNA"/>
</dbReference>
<reference evidence="9" key="1">
    <citation type="journal article" date="2014" name="Int. J. Syst. Evol. Microbiol.">
        <title>Complete genome sequence of Corynebacterium casei LMG S-19264T (=DSM 44701T), isolated from a smear-ripened cheese.</title>
        <authorList>
            <consortium name="US DOE Joint Genome Institute (JGI-PGF)"/>
            <person name="Walter F."/>
            <person name="Albersmeier A."/>
            <person name="Kalinowski J."/>
            <person name="Ruckert C."/>
        </authorList>
    </citation>
    <scope>NUCLEOTIDE SEQUENCE</scope>
    <source>
        <strain evidence="9">JCM 3131</strain>
    </source>
</reference>
<evidence type="ECO:0000313" key="9">
    <source>
        <dbReference type="EMBL" id="GGQ60727.1"/>
    </source>
</evidence>
<dbReference type="GO" id="GO:0005886">
    <property type="term" value="C:plasma membrane"/>
    <property type="evidence" value="ECO:0007669"/>
    <property type="project" value="UniProtKB-SubCell"/>
</dbReference>
<evidence type="ECO:0000256" key="3">
    <source>
        <dbReference type="ARBA" id="ARBA00022475"/>
    </source>
</evidence>
<dbReference type="PANTHER" id="PTHR33406">
    <property type="entry name" value="MEMBRANE PROTEIN MJ1562-RELATED"/>
    <property type="match status" value="1"/>
</dbReference>
<evidence type="ECO:0000256" key="1">
    <source>
        <dbReference type="ARBA" id="ARBA00004651"/>
    </source>
</evidence>
<keyword evidence="3" id="KW-1003">Cell membrane</keyword>
<comment type="similarity">
    <text evidence="2">Belongs to the resistance-nodulation-cell division (RND) (TC 2.A.6) family. MmpL subfamily.</text>
</comment>
<keyword evidence="4 7" id="KW-0812">Transmembrane</keyword>
<feature type="transmembrane region" description="Helical" evidence="7">
    <location>
        <begin position="633"/>
        <end position="652"/>
    </location>
</feature>
<evidence type="ECO:0000259" key="8">
    <source>
        <dbReference type="PROSITE" id="PS50156"/>
    </source>
</evidence>
<feature type="transmembrane region" description="Helical" evidence="7">
    <location>
        <begin position="278"/>
        <end position="299"/>
    </location>
</feature>
<evidence type="ECO:0000313" key="10">
    <source>
        <dbReference type="Proteomes" id="UP000620156"/>
    </source>
</evidence>
<keyword evidence="10" id="KW-1185">Reference proteome</keyword>
<evidence type="ECO:0000256" key="2">
    <source>
        <dbReference type="ARBA" id="ARBA00010157"/>
    </source>
</evidence>
<dbReference type="PANTHER" id="PTHR33406:SF11">
    <property type="entry name" value="MEMBRANE PROTEIN SCO6666-RELATED"/>
    <property type="match status" value="1"/>
</dbReference>
<feature type="transmembrane region" description="Helical" evidence="7">
    <location>
        <begin position="658"/>
        <end position="678"/>
    </location>
</feature>
<dbReference type="AlphaFoldDB" id="A0A918BEA4"/>
<dbReference type="InterPro" id="IPR050545">
    <property type="entry name" value="Mycobact_MmpL"/>
</dbReference>
<name>A0A918BEA4_9ACTN</name>
<evidence type="ECO:0000256" key="7">
    <source>
        <dbReference type="SAM" id="Phobius"/>
    </source>
</evidence>
<protein>
    <submittedName>
        <fullName evidence="9">Membrane protein</fullName>
    </submittedName>
</protein>
<dbReference type="PROSITE" id="PS50156">
    <property type="entry name" value="SSD"/>
    <property type="match status" value="1"/>
</dbReference>
<dbReference type="Proteomes" id="UP000620156">
    <property type="component" value="Unassembled WGS sequence"/>
</dbReference>
<sequence>MFEALGRFLHRRRKPLLVLTLLFAVLSGAYGVGVFGDMKPGGFEDPGSDSRKAAQLAERAFPQRAPDAVVLYRDDDSTVDDPSFRQAVTSTVEALPESAVTGYMTFWTTGMPAQVSHDRHATYVGINLRGGDDNAKEESYKEIMDKLDAPGLQTLRGGFVPTSHQVSEEIGNDLAVAEGLSFPVLFVLLVVVFGGLAAASLPLVVGGLSILGSMAVLRVMAQITDVSVFAMSLVTILGLAVAIDYGLLIVSRYREELERGHTGEEAIARTVATAGRTVVISGITVAVALAGLAFFPLSFLKSMAYGGVAAVVLSVFFSLIALPAALGVLGTRVNALSLRRKNKAARQEGQGGWYRLAQGLMRRPALVTLGTLAVLLALAVPFLRIDFGANDARQLPDTAEGRQVHTIMERDFDGDAAKSIDALLVMEADATSPEQGAALQAYAQELGAVEGATGAAITGAEGTTARVGVTFDGGAISADARDLVNRLKDVPPPAGAEAYFGGETAVFDDTLDALAETLPWMLLYIAVATYVLLFLAFGSVLLPLKAILMNLVSLSATFGVLVWIFQDGHLEGLIGFDSTGNIEPNMPIMLFALIFGLSMDYEVFLVSRIREQYDLLGDPTAAVASGLQNIGRLIVNAALLMCVPLAAMATSGVLTMKLFGVGMVFAILADVLVVRILLVPAVLKLMGRAAWWAPGPLARFYSRFGIKESDAAPEPKRPVPVSG</sequence>
<dbReference type="InterPro" id="IPR000731">
    <property type="entry name" value="SSD"/>
</dbReference>
<comment type="caution">
    <text evidence="9">The sequence shown here is derived from an EMBL/GenBank/DDBJ whole genome shotgun (WGS) entry which is preliminary data.</text>
</comment>
<feature type="transmembrane region" description="Helical" evidence="7">
    <location>
        <begin position="365"/>
        <end position="385"/>
    </location>
</feature>
<dbReference type="InterPro" id="IPR004869">
    <property type="entry name" value="MMPL_dom"/>
</dbReference>
<organism evidence="9 10">
    <name type="scientific">Streptomyces ruber</name>
    <dbReference type="NCBI Taxonomy" id="83378"/>
    <lineage>
        <taxon>Bacteria</taxon>
        <taxon>Bacillati</taxon>
        <taxon>Actinomycetota</taxon>
        <taxon>Actinomycetes</taxon>
        <taxon>Kitasatosporales</taxon>
        <taxon>Streptomycetaceae</taxon>
        <taxon>Streptomyces</taxon>
    </lineage>
</organism>